<dbReference type="Gene3D" id="3.30.160.20">
    <property type="match status" value="3"/>
</dbReference>
<dbReference type="SUPFAM" id="SSF54768">
    <property type="entry name" value="dsRNA-binding domain-like"/>
    <property type="match status" value="2"/>
</dbReference>
<evidence type="ECO:0000313" key="6">
    <source>
        <dbReference type="Proteomes" id="UP001219518"/>
    </source>
</evidence>
<dbReference type="AlphaFoldDB" id="A0AAE1LKG8"/>
<dbReference type="GO" id="GO:0016442">
    <property type="term" value="C:RISC complex"/>
    <property type="evidence" value="ECO:0007669"/>
    <property type="project" value="TreeGrafter"/>
</dbReference>
<reference evidence="5" key="1">
    <citation type="submission" date="2021-07" db="EMBL/GenBank/DDBJ databases">
        <authorList>
            <person name="Catto M.A."/>
            <person name="Jacobson A."/>
            <person name="Kennedy G."/>
            <person name="Labadie P."/>
            <person name="Hunt B.G."/>
            <person name="Srinivasan R."/>
        </authorList>
    </citation>
    <scope>NUCLEOTIDE SEQUENCE</scope>
    <source>
        <strain evidence="5">PL_HMW_Pooled</strain>
        <tissue evidence="5">Head</tissue>
    </source>
</reference>
<feature type="region of interest" description="Disordered" evidence="3">
    <location>
        <begin position="1"/>
        <end position="33"/>
    </location>
</feature>
<reference evidence="5" key="2">
    <citation type="journal article" date="2023" name="BMC Genomics">
        <title>Pest status, molecular evolution, and epigenetic factors derived from the genome assembly of Frankliniella fusca, a thysanopteran phytovirus vector.</title>
        <authorList>
            <person name="Catto M.A."/>
            <person name="Labadie P.E."/>
            <person name="Jacobson A.L."/>
            <person name="Kennedy G.G."/>
            <person name="Srinivasan R."/>
            <person name="Hunt B.G."/>
        </authorList>
    </citation>
    <scope>NUCLEOTIDE SEQUENCE</scope>
    <source>
        <strain evidence="5">PL_HMW_Pooled</strain>
    </source>
</reference>
<dbReference type="PANTHER" id="PTHR46205:SF3">
    <property type="entry name" value="LOQUACIOUS, ISOFORM B"/>
    <property type="match status" value="1"/>
</dbReference>
<keyword evidence="6" id="KW-1185">Reference proteome</keyword>
<evidence type="ECO:0000313" key="5">
    <source>
        <dbReference type="EMBL" id="KAK3923541.1"/>
    </source>
</evidence>
<feature type="compositionally biased region" description="Basic and acidic residues" evidence="3">
    <location>
        <begin position="229"/>
        <end position="242"/>
    </location>
</feature>
<keyword evidence="5" id="KW-0808">Transferase</keyword>
<dbReference type="SMART" id="SM00358">
    <property type="entry name" value="DSRM"/>
    <property type="match status" value="2"/>
</dbReference>
<comment type="caution">
    <text evidence="5">The sequence shown here is derived from an EMBL/GenBank/DDBJ whole genome shotgun (WGS) entry which is preliminary data.</text>
</comment>
<keyword evidence="5" id="KW-0418">Kinase</keyword>
<dbReference type="Proteomes" id="UP001219518">
    <property type="component" value="Unassembled WGS sequence"/>
</dbReference>
<evidence type="ECO:0000256" key="1">
    <source>
        <dbReference type="ARBA" id="ARBA00022884"/>
    </source>
</evidence>
<dbReference type="GO" id="GO:0070578">
    <property type="term" value="C:RISC-loading complex"/>
    <property type="evidence" value="ECO:0007669"/>
    <property type="project" value="TreeGrafter"/>
</dbReference>
<dbReference type="GO" id="GO:0070920">
    <property type="term" value="P:regulation of regulatory ncRNA processing"/>
    <property type="evidence" value="ECO:0007669"/>
    <property type="project" value="TreeGrafter"/>
</dbReference>
<sequence>MTGNELLLSEGRKRPLPDGETEEPEPPEKIKVKDKSIMTCNQTAVAILQELCMKKKWNPPIYDTTNSSGPSNDPVFEVSVTLCNGIKGVGVGRQKKAAKHDAAKKALEQLQERALPDTRADLPPNQPLINPHEEVSGANPVGELQNLCAGKHLPLPSYVVIGDEGEPHEKIFTYKCIVSQRSATGTARKKQTAKHIAAQKMLDILKSDMKSILDEIPDDPAVSSMYSQKSKDPSVSEKDKKRDLEALEKYKALRDCKGDFPQAPLISPGTKFSDYHEKPGINQERNPLKKLKLVVEELHFSLSVTPTIGKDNKSHIVFVHVNTDPPTIQAGMGESEIAATEKAASNVLEFLSVMSKR</sequence>
<dbReference type="GO" id="GO:0016301">
    <property type="term" value="F:kinase activity"/>
    <property type="evidence" value="ECO:0007669"/>
    <property type="project" value="UniProtKB-KW"/>
</dbReference>
<feature type="domain" description="DRBM" evidence="4">
    <location>
        <begin position="139"/>
        <end position="207"/>
    </location>
</feature>
<dbReference type="GO" id="GO:0005737">
    <property type="term" value="C:cytoplasm"/>
    <property type="evidence" value="ECO:0007669"/>
    <property type="project" value="TreeGrafter"/>
</dbReference>
<name>A0AAE1LKG8_9NEOP</name>
<organism evidence="5 6">
    <name type="scientific">Frankliniella fusca</name>
    <dbReference type="NCBI Taxonomy" id="407009"/>
    <lineage>
        <taxon>Eukaryota</taxon>
        <taxon>Metazoa</taxon>
        <taxon>Ecdysozoa</taxon>
        <taxon>Arthropoda</taxon>
        <taxon>Hexapoda</taxon>
        <taxon>Insecta</taxon>
        <taxon>Pterygota</taxon>
        <taxon>Neoptera</taxon>
        <taxon>Paraneoptera</taxon>
        <taxon>Thysanoptera</taxon>
        <taxon>Terebrantia</taxon>
        <taxon>Thripoidea</taxon>
        <taxon>Thripidae</taxon>
        <taxon>Frankliniella</taxon>
    </lineage>
</organism>
<dbReference type="GO" id="GO:0005634">
    <property type="term" value="C:nucleus"/>
    <property type="evidence" value="ECO:0007669"/>
    <property type="project" value="TreeGrafter"/>
</dbReference>
<protein>
    <submittedName>
        <fullName evidence="5">Interferon-inducible double-stranded RNA-dependent protein kinase activator A-like protein A</fullName>
    </submittedName>
</protein>
<dbReference type="GO" id="GO:0003725">
    <property type="term" value="F:double-stranded RNA binding"/>
    <property type="evidence" value="ECO:0007669"/>
    <property type="project" value="TreeGrafter"/>
</dbReference>
<dbReference type="PANTHER" id="PTHR46205">
    <property type="entry name" value="LOQUACIOUS, ISOFORM B"/>
    <property type="match status" value="1"/>
</dbReference>
<evidence type="ECO:0000256" key="2">
    <source>
        <dbReference type="PROSITE-ProRule" id="PRU00266"/>
    </source>
</evidence>
<dbReference type="EMBL" id="JAHWGI010001147">
    <property type="protein sequence ID" value="KAK3923541.1"/>
    <property type="molecule type" value="Genomic_DNA"/>
</dbReference>
<gene>
    <name evidence="5" type="ORF">KUF71_001949</name>
</gene>
<dbReference type="Pfam" id="PF00035">
    <property type="entry name" value="dsrm"/>
    <property type="match status" value="2"/>
</dbReference>
<feature type="region of interest" description="Disordered" evidence="3">
    <location>
        <begin position="219"/>
        <end position="242"/>
    </location>
</feature>
<accession>A0AAE1LKG8</accession>
<dbReference type="InterPro" id="IPR014720">
    <property type="entry name" value="dsRBD_dom"/>
</dbReference>
<keyword evidence="1 2" id="KW-0694">RNA-binding</keyword>
<evidence type="ECO:0000259" key="4">
    <source>
        <dbReference type="PROSITE" id="PS50137"/>
    </source>
</evidence>
<proteinExistence type="predicted"/>
<dbReference type="InterPro" id="IPR051247">
    <property type="entry name" value="RLC_Component"/>
</dbReference>
<evidence type="ECO:0000256" key="3">
    <source>
        <dbReference type="SAM" id="MobiDB-lite"/>
    </source>
</evidence>
<dbReference type="GO" id="GO:0030422">
    <property type="term" value="P:siRNA processing"/>
    <property type="evidence" value="ECO:0007669"/>
    <property type="project" value="TreeGrafter"/>
</dbReference>
<feature type="domain" description="DRBM" evidence="4">
    <location>
        <begin position="43"/>
        <end position="112"/>
    </location>
</feature>
<dbReference type="PROSITE" id="PS50137">
    <property type="entry name" value="DS_RBD"/>
    <property type="match status" value="2"/>
</dbReference>
<dbReference type="GO" id="GO:0035197">
    <property type="term" value="F:siRNA binding"/>
    <property type="evidence" value="ECO:0007669"/>
    <property type="project" value="TreeGrafter"/>
</dbReference>